<organism evidence="3 4">
    <name type="scientific">Guyanagaster necrorhizus</name>
    <dbReference type="NCBI Taxonomy" id="856835"/>
    <lineage>
        <taxon>Eukaryota</taxon>
        <taxon>Fungi</taxon>
        <taxon>Dikarya</taxon>
        <taxon>Basidiomycota</taxon>
        <taxon>Agaricomycotina</taxon>
        <taxon>Agaricomycetes</taxon>
        <taxon>Agaricomycetidae</taxon>
        <taxon>Agaricales</taxon>
        <taxon>Marasmiineae</taxon>
        <taxon>Physalacriaceae</taxon>
        <taxon>Guyanagaster</taxon>
    </lineage>
</organism>
<dbReference type="GeneID" id="66099650"/>
<dbReference type="Proteomes" id="UP000812287">
    <property type="component" value="Unassembled WGS sequence"/>
</dbReference>
<keyword evidence="4" id="KW-1185">Reference proteome</keyword>
<feature type="region of interest" description="Disordered" evidence="1">
    <location>
        <begin position="1"/>
        <end position="23"/>
    </location>
</feature>
<gene>
    <name evidence="3" type="ORF">BT62DRAFT_1007618</name>
</gene>
<dbReference type="EMBL" id="MU250539">
    <property type="protein sequence ID" value="KAG7444609.1"/>
    <property type="molecule type" value="Genomic_DNA"/>
</dbReference>
<proteinExistence type="predicted"/>
<dbReference type="AlphaFoldDB" id="A0A9P7VPR1"/>
<accession>A0A9P7VPR1</accession>
<dbReference type="RefSeq" id="XP_043038109.1">
    <property type="nucleotide sequence ID" value="XM_043177363.1"/>
</dbReference>
<evidence type="ECO:0000256" key="1">
    <source>
        <dbReference type="SAM" id="MobiDB-lite"/>
    </source>
</evidence>
<evidence type="ECO:0000313" key="3">
    <source>
        <dbReference type="EMBL" id="KAG7444609.1"/>
    </source>
</evidence>
<comment type="caution">
    <text evidence="3">The sequence shown here is derived from an EMBL/GenBank/DDBJ whole genome shotgun (WGS) entry which is preliminary data.</text>
</comment>
<evidence type="ECO:0000313" key="4">
    <source>
        <dbReference type="Proteomes" id="UP000812287"/>
    </source>
</evidence>
<keyword evidence="2" id="KW-0812">Transmembrane</keyword>
<sequence>MYETNQSISLSTNPSHCVNSQSRQALSDTNSKATLSACFHLQHVVASRLPATSLSNCFVLTVLIYFANRTSQRRHTSFPITFDHHTSPRARISGLRHIDDDEKDADSTRKTLKAELNEIKG</sequence>
<feature type="transmembrane region" description="Helical" evidence="2">
    <location>
        <begin position="49"/>
        <end position="67"/>
    </location>
</feature>
<protein>
    <submittedName>
        <fullName evidence="3">Uncharacterized protein</fullName>
    </submittedName>
</protein>
<evidence type="ECO:0000256" key="2">
    <source>
        <dbReference type="SAM" id="Phobius"/>
    </source>
</evidence>
<keyword evidence="2" id="KW-0472">Membrane</keyword>
<name>A0A9P7VPR1_9AGAR</name>
<reference evidence="3" key="1">
    <citation type="submission" date="2020-11" db="EMBL/GenBank/DDBJ databases">
        <title>Adaptations for nitrogen fixation in a non-lichenized fungal sporocarp promotes dispersal by wood-feeding termites.</title>
        <authorList>
            <consortium name="DOE Joint Genome Institute"/>
            <person name="Koch R.A."/>
            <person name="Yoon G."/>
            <person name="Arayal U."/>
            <person name="Lail K."/>
            <person name="Amirebrahimi M."/>
            <person name="Labutti K."/>
            <person name="Lipzen A."/>
            <person name="Riley R."/>
            <person name="Barry K."/>
            <person name="Henrissat B."/>
            <person name="Grigoriev I.V."/>
            <person name="Herr J.R."/>
            <person name="Aime M.C."/>
        </authorList>
    </citation>
    <scope>NUCLEOTIDE SEQUENCE</scope>
    <source>
        <strain evidence="3">MCA 3950</strain>
    </source>
</reference>
<keyword evidence="2" id="KW-1133">Transmembrane helix</keyword>